<feature type="chain" id="PRO_5017244733" description="Transmembrane protein" evidence="1">
    <location>
        <begin position="24"/>
        <end position="247"/>
    </location>
</feature>
<feature type="signal peptide" evidence="1">
    <location>
        <begin position="1"/>
        <end position="23"/>
    </location>
</feature>
<protein>
    <recommendedName>
        <fullName evidence="3">Transmembrane protein</fullName>
    </recommendedName>
</protein>
<name>A0A396GVU1_MEDTR</name>
<dbReference type="AlphaFoldDB" id="A0A396GVU1"/>
<evidence type="ECO:0000256" key="1">
    <source>
        <dbReference type="SAM" id="SignalP"/>
    </source>
</evidence>
<reference evidence="2" key="1">
    <citation type="journal article" date="2018" name="Nat. Plants">
        <title>Whole-genome landscape of Medicago truncatula symbiotic genes.</title>
        <authorList>
            <person name="Pecrix Y."/>
            <person name="Gamas P."/>
            <person name="Carrere S."/>
        </authorList>
    </citation>
    <scope>NUCLEOTIDE SEQUENCE</scope>
    <source>
        <tissue evidence="2">Leaves</tissue>
    </source>
</reference>
<evidence type="ECO:0008006" key="3">
    <source>
        <dbReference type="Google" id="ProtNLM"/>
    </source>
</evidence>
<evidence type="ECO:0000313" key="2">
    <source>
        <dbReference type="EMBL" id="RHN45246.1"/>
    </source>
</evidence>
<accession>A0A396GVU1</accession>
<sequence>MYMFNSNYLSLSHLYILMAVVYGHNMLVANNTINMKTEPSTSFVVQGESNPPCLNMKQIIPMNKKVDLEEGAKNSIVQQVPQINYYVSDIMKPTISSFKKQMNVEKGKGRKATNKVIGPISVSFELPRCYLDIDVQRVIATRPRSKDVPRRSTVFDRIKNWTIELRKPADKKRYDIELDSSSNAPNKRMKNCPKIPQVVKKENQMRELSIEEIWKNDMTEDNMSITGLELCEIEDYFDGPDQNPEYF</sequence>
<dbReference type="EMBL" id="PSQE01000007">
    <property type="protein sequence ID" value="RHN45246.1"/>
    <property type="molecule type" value="Genomic_DNA"/>
</dbReference>
<proteinExistence type="predicted"/>
<keyword evidence="1" id="KW-0732">Signal</keyword>
<dbReference type="Gramene" id="rna39484">
    <property type="protein sequence ID" value="RHN45246.1"/>
    <property type="gene ID" value="gene39484"/>
</dbReference>
<gene>
    <name evidence="2" type="ORF">MtrunA17_Chr7g0228331</name>
</gene>
<comment type="caution">
    <text evidence="2">The sequence shown here is derived from an EMBL/GenBank/DDBJ whole genome shotgun (WGS) entry which is preliminary data.</text>
</comment>
<dbReference type="Proteomes" id="UP000265566">
    <property type="component" value="Chromosome 7"/>
</dbReference>
<organism evidence="2">
    <name type="scientific">Medicago truncatula</name>
    <name type="common">Barrel medic</name>
    <name type="synonym">Medicago tribuloides</name>
    <dbReference type="NCBI Taxonomy" id="3880"/>
    <lineage>
        <taxon>Eukaryota</taxon>
        <taxon>Viridiplantae</taxon>
        <taxon>Streptophyta</taxon>
        <taxon>Embryophyta</taxon>
        <taxon>Tracheophyta</taxon>
        <taxon>Spermatophyta</taxon>
        <taxon>Magnoliopsida</taxon>
        <taxon>eudicotyledons</taxon>
        <taxon>Gunneridae</taxon>
        <taxon>Pentapetalae</taxon>
        <taxon>rosids</taxon>
        <taxon>fabids</taxon>
        <taxon>Fabales</taxon>
        <taxon>Fabaceae</taxon>
        <taxon>Papilionoideae</taxon>
        <taxon>50 kb inversion clade</taxon>
        <taxon>NPAAA clade</taxon>
        <taxon>Hologalegina</taxon>
        <taxon>IRL clade</taxon>
        <taxon>Trifolieae</taxon>
        <taxon>Medicago</taxon>
    </lineage>
</organism>